<dbReference type="Proteomes" id="UP000075288">
    <property type="component" value="Unassembled WGS sequence"/>
</dbReference>
<comment type="caution">
    <text evidence="2">The sequence shown here is derived from an EMBL/GenBank/DDBJ whole genome shotgun (WGS) entry which is preliminary data.</text>
</comment>
<dbReference type="AlphaFoldDB" id="A0A150JZG3"/>
<dbReference type="Pfam" id="PF06569">
    <property type="entry name" value="DUF1128"/>
    <property type="match status" value="1"/>
</dbReference>
<dbReference type="RefSeq" id="WP_081110501.1">
    <property type="nucleotide sequence ID" value="NZ_LQYG01000049.1"/>
</dbReference>
<dbReference type="HAMAP" id="MF_00829">
    <property type="entry name" value="UPF0435"/>
    <property type="match status" value="1"/>
</dbReference>
<name>A0A150JZG3_HEYCO</name>
<dbReference type="InterPro" id="IPR009507">
    <property type="entry name" value="UPF0435"/>
</dbReference>
<gene>
    <name evidence="2" type="ORF">B4098_1845</name>
</gene>
<dbReference type="EMBL" id="LQYG01000049">
    <property type="protein sequence ID" value="KYC62438.1"/>
    <property type="molecule type" value="Genomic_DNA"/>
</dbReference>
<proteinExistence type="inferred from homology"/>
<organism evidence="2 3">
    <name type="scientific">Heyndrickxia coagulans</name>
    <name type="common">Weizmannia coagulans</name>
    <dbReference type="NCBI Taxonomy" id="1398"/>
    <lineage>
        <taxon>Bacteria</taxon>
        <taxon>Bacillati</taxon>
        <taxon>Bacillota</taxon>
        <taxon>Bacilli</taxon>
        <taxon>Bacillales</taxon>
        <taxon>Bacillaceae</taxon>
        <taxon>Heyndrickxia</taxon>
    </lineage>
</organism>
<sequence length="89" mass="10347">MRYNKNMKNTKRVKMLDLSKKTAQNMAYMVQAITAKLKMVNTAALQSSQFSIDHYDDLFDLYEMVMKKNTFSPNEMQAIVEELGSLKKD</sequence>
<evidence type="ECO:0000256" key="1">
    <source>
        <dbReference type="HAMAP-Rule" id="MF_00829"/>
    </source>
</evidence>
<evidence type="ECO:0000313" key="2">
    <source>
        <dbReference type="EMBL" id="KYC62438.1"/>
    </source>
</evidence>
<protein>
    <recommendedName>
        <fullName evidence="1">UPF0435 protein B4098_1845</fullName>
    </recommendedName>
</protein>
<accession>A0A150JZG3</accession>
<comment type="similarity">
    <text evidence="1">Belongs to the UPF0435 family.</text>
</comment>
<dbReference type="PATRIC" id="fig|1398.26.peg.3100"/>
<evidence type="ECO:0000313" key="3">
    <source>
        <dbReference type="Proteomes" id="UP000075288"/>
    </source>
</evidence>
<reference evidence="2 3" key="1">
    <citation type="submission" date="2016-01" db="EMBL/GenBank/DDBJ databases">
        <title>Genome Sequences of Twelve Sporeforming Bacillus Species Isolated from Foods.</title>
        <authorList>
            <person name="Berendsen E.M."/>
            <person name="Wells-Bennik M.H."/>
            <person name="Krawcyk A.O."/>
            <person name="De Jong A."/>
            <person name="Holsappel S."/>
            <person name="Eijlander R.T."/>
            <person name="Kuipers O.P."/>
        </authorList>
    </citation>
    <scope>NUCLEOTIDE SEQUENCE [LARGE SCALE GENOMIC DNA]</scope>
    <source>
        <strain evidence="2 3">B4098</strain>
    </source>
</reference>